<dbReference type="FunCoup" id="A0A7J7D3V2">
    <property type="interactions" value="891"/>
</dbReference>
<dbReference type="InParanoid" id="A0A7J7D3V2"/>
<dbReference type="EMBL" id="JAAARO010000011">
    <property type="protein sequence ID" value="KAF5740948.1"/>
    <property type="molecule type" value="Genomic_DNA"/>
</dbReference>
<dbReference type="PANTHER" id="PTHR28052:SF1">
    <property type="entry name" value="UPF0545 PROTEIN C22ORF39"/>
    <property type="match status" value="1"/>
</dbReference>
<evidence type="ECO:0000313" key="2">
    <source>
        <dbReference type="Proteomes" id="UP000593562"/>
    </source>
</evidence>
<sequence length="104" mass="12196">MSSETDKSVPSRHVPLVASFDALWFCFSPVHQLQQYYRLGKLDNCSEKWNALVDCFVLKTKRSGEVQEILEAREKVKRHIWTFRTPEEASVHWKGLFGHLDDME</sequence>
<dbReference type="Proteomes" id="UP000593562">
    <property type="component" value="Unassembled WGS sequence"/>
</dbReference>
<name>A0A7J7D3V2_TRIWF</name>
<comment type="caution">
    <text evidence="1">The sequence shown here is derived from an EMBL/GenBank/DDBJ whole genome shotgun (WGS) entry which is preliminary data.</text>
</comment>
<keyword evidence="2" id="KW-1185">Reference proteome</keyword>
<dbReference type="OrthoDB" id="2017405at2759"/>
<gene>
    <name evidence="1" type="ORF">HS088_TW11G01030</name>
</gene>
<dbReference type="PANTHER" id="PTHR28052">
    <property type="entry name" value="UPF0545 PROTEIN C22ORF39"/>
    <property type="match status" value="1"/>
</dbReference>
<evidence type="ECO:0000313" key="1">
    <source>
        <dbReference type="EMBL" id="KAF5740948.1"/>
    </source>
</evidence>
<reference evidence="1 2" key="1">
    <citation type="journal article" date="2020" name="Nat. Commun.">
        <title>Genome of Tripterygium wilfordii and identification of cytochrome P450 involved in triptolide biosynthesis.</title>
        <authorList>
            <person name="Tu L."/>
            <person name="Su P."/>
            <person name="Zhang Z."/>
            <person name="Gao L."/>
            <person name="Wang J."/>
            <person name="Hu T."/>
            <person name="Zhou J."/>
            <person name="Zhang Y."/>
            <person name="Zhao Y."/>
            <person name="Liu Y."/>
            <person name="Song Y."/>
            <person name="Tong Y."/>
            <person name="Lu Y."/>
            <person name="Yang J."/>
            <person name="Xu C."/>
            <person name="Jia M."/>
            <person name="Peters R.J."/>
            <person name="Huang L."/>
            <person name="Gao W."/>
        </authorList>
    </citation>
    <scope>NUCLEOTIDE SEQUENCE [LARGE SCALE GENOMIC DNA]</scope>
    <source>
        <strain evidence="2">cv. XIE 37</strain>
        <tissue evidence="1">Leaf</tissue>
    </source>
</reference>
<accession>A0A7J7D3V2</accession>
<dbReference type="AlphaFoldDB" id="A0A7J7D3V2"/>
<organism evidence="1 2">
    <name type="scientific">Tripterygium wilfordii</name>
    <name type="common">Thunder God vine</name>
    <dbReference type="NCBI Taxonomy" id="458696"/>
    <lineage>
        <taxon>Eukaryota</taxon>
        <taxon>Viridiplantae</taxon>
        <taxon>Streptophyta</taxon>
        <taxon>Embryophyta</taxon>
        <taxon>Tracheophyta</taxon>
        <taxon>Spermatophyta</taxon>
        <taxon>Magnoliopsida</taxon>
        <taxon>eudicotyledons</taxon>
        <taxon>Gunneridae</taxon>
        <taxon>Pentapetalae</taxon>
        <taxon>rosids</taxon>
        <taxon>fabids</taxon>
        <taxon>Celastrales</taxon>
        <taxon>Celastraceae</taxon>
        <taxon>Tripterygium</taxon>
    </lineage>
</organism>
<dbReference type="InterPro" id="IPR021475">
    <property type="entry name" value="Pants/Emi1-like"/>
</dbReference>
<dbReference type="Pfam" id="PF11326">
    <property type="entry name" value="PANTS-like"/>
    <property type="match status" value="1"/>
</dbReference>
<protein>
    <submittedName>
        <fullName evidence="1">Uncharacterized protein</fullName>
    </submittedName>
</protein>
<proteinExistence type="predicted"/>